<evidence type="ECO:0000256" key="5">
    <source>
        <dbReference type="SAM" id="MobiDB-lite"/>
    </source>
</evidence>
<dbReference type="InterPro" id="IPR000595">
    <property type="entry name" value="cNMP-bd_dom"/>
</dbReference>
<dbReference type="PROSITE" id="PS50801">
    <property type="entry name" value="STAS"/>
    <property type="match status" value="1"/>
</dbReference>
<dbReference type="Gene3D" id="3.30.750.24">
    <property type="entry name" value="STAS domain"/>
    <property type="match status" value="1"/>
</dbReference>
<feature type="transmembrane region" description="Helical" evidence="6">
    <location>
        <begin position="376"/>
        <end position="397"/>
    </location>
</feature>
<keyword evidence="3 6" id="KW-1133">Transmembrane helix</keyword>
<dbReference type="PANTHER" id="PTHR43310">
    <property type="entry name" value="SULFATE TRANSPORTER YBAR-RELATED"/>
    <property type="match status" value="1"/>
</dbReference>
<evidence type="ECO:0000256" key="2">
    <source>
        <dbReference type="ARBA" id="ARBA00022692"/>
    </source>
</evidence>
<feature type="transmembrane region" description="Helical" evidence="6">
    <location>
        <begin position="418"/>
        <end position="436"/>
    </location>
</feature>
<organism evidence="9 10">
    <name type="scientific">Rubrivivax rivuli</name>
    <dbReference type="NCBI Taxonomy" id="1862385"/>
    <lineage>
        <taxon>Bacteria</taxon>
        <taxon>Pseudomonadati</taxon>
        <taxon>Pseudomonadota</taxon>
        <taxon>Betaproteobacteria</taxon>
        <taxon>Burkholderiales</taxon>
        <taxon>Sphaerotilaceae</taxon>
        <taxon>Rubrivivax</taxon>
    </lineage>
</organism>
<keyword evidence="10" id="KW-1185">Reference proteome</keyword>
<dbReference type="PANTHER" id="PTHR43310:SF1">
    <property type="entry name" value="SULFATE TRANSPORTER YBAR-RELATED"/>
    <property type="match status" value="1"/>
</dbReference>
<dbReference type="InterPro" id="IPR002645">
    <property type="entry name" value="STAS_dom"/>
</dbReference>
<dbReference type="SMART" id="SM00100">
    <property type="entry name" value="cNMP"/>
    <property type="match status" value="1"/>
</dbReference>
<feature type="transmembrane region" description="Helical" evidence="6">
    <location>
        <begin position="107"/>
        <end position="128"/>
    </location>
</feature>
<evidence type="ECO:0000259" key="8">
    <source>
        <dbReference type="PROSITE" id="PS50801"/>
    </source>
</evidence>
<feature type="transmembrane region" description="Helical" evidence="6">
    <location>
        <begin position="140"/>
        <end position="160"/>
    </location>
</feature>
<dbReference type="CDD" id="cd07042">
    <property type="entry name" value="STAS_SulP_like_sulfate_transporter"/>
    <property type="match status" value="1"/>
</dbReference>
<accession>A0A437RCJ9</accession>
<dbReference type="Gene3D" id="2.60.120.10">
    <property type="entry name" value="Jelly Rolls"/>
    <property type="match status" value="1"/>
</dbReference>
<feature type="domain" description="Cyclic nucleotide-binding" evidence="7">
    <location>
        <begin position="621"/>
        <end position="712"/>
    </location>
</feature>
<dbReference type="PROSITE" id="PS50042">
    <property type="entry name" value="CNMP_BINDING_3"/>
    <property type="match status" value="1"/>
</dbReference>
<dbReference type="OrthoDB" id="9769739at2"/>
<comment type="subcellular location">
    <subcellularLocation>
        <location evidence="1">Membrane</location>
        <topology evidence="1">Multi-pass membrane protein</topology>
    </subcellularLocation>
</comment>
<dbReference type="InterPro" id="IPR011547">
    <property type="entry name" value="SLC26A/SulP_dom"/>
</dbReference>
<feature type="transmembrane region" description="Helical" evidence="6">
    <location>
        <begin position="268"/>
        <end position="290"/>
    </location>
</feature>
<gene>
    <name evidence="9" type="ORF">EOE66_17765</name>
</gene>
<reference evidence="9 10" key="1">
    <citation type="submission" date="2019-01" db="EMBL/GenBank/DDBJ databases">
        <authorList>
            <person name="Chen W.-M."/>
        </authorList>
    </citation>
    <scope>NUCLEOTIDE SEQUENCE [LARGE SCALE GENOMIC DNA]</scope>
    <source>
        <strain evidence="9 10">KYPY4</strain>
    </source>
</reference>
<feature type="region of interest" description="Disordered" evidence="5">
    <location>
        <begin position="762"/>
        <end position="785"/>
    </location>
</feature>
<dbReference type="GO" id="GO:0016020">
    <property type="term" value="C:membrane"/>
    <property type="evidence" value="ECO:0007669"/>
    <property type="project" value="UniProtKB-SubCell"/>
</dbReference>
<dbReference type="CDD" id="cd00038">
    <property type="entry name" value="CAP_ED"/>
    <property type="match status" value="1"/>
</dbReference>
<dbReference type="SUPFAM" id="SSF52091">
    <property type="entry name" value="SpoIIaa-like"/>
    <property type="match status" value="1"/>
</dbReference>
<dbReference type="Pfam" id="PF01740">
    <property type="entry name" value="STAS"/>
    <property type="match status" value="1"/>
</dbReference>
<keyword evidence="4 6" id="KW-0472">Membrane</keyword>
<proteinExistence type="predicted"/>
<dbReference type="InterPro" id="IPR018490">
    <property type="entry name" value="cNMP-bd_dom_sf"/>
</dbReference>
<evidence type="ECO:0000256" key="6">
    <source>
        <dbReference type="SAM" id="Phobius"/>
    </source>
</evidence>
<dbReference type="RefSeq" id="WP_128230055.1">
    <property type="nucleotide sequence ID" value="NZ_SACR01000005.1"/>
</dbReference>
<evidence type="ECO:0000256" key="3">
    <source>
        <dbReference type="ARBA" id="ARBA00022989"/>
    </source>
</evidence>
<feature type="transmembrane region" description="Helical" evidence="6">
    <location>
        <begin position="44"/>
        <end position="66"/>
    </location>
</feature>
<feature type="transmembrane region" description="Helical" evidence="6">
    <location>
        <begin position="180"/>
        <end position="200"/>
    </location>
</feature>
<feature type="transmembrane region" description="Helical" evidence="6">
    <location>
        <begin position="78"/>
        <end position="95"/>
    </location>
</feature>
<dbReference type="InterPro" id="IPR052706">
    <property type="entry name" value="Membrane-Transporter-like"/>
</dbReference>
<dbReference type="AlphaFoldDB" id="A0A437RCJ9"/>
<keyword evidence="2 6" id="KW-0812">Transmembrane</keyword>
<feature type="transmembrane region" description="Helical" evidence="6">
    <location>
        <begin position="347"/>
        <end position="370"/>
    </location>
</feature>
<feature type="domain" description="STAS" evidence="8">
    <location>
        <begin position="493"/>
        <end position="596"/>
    </location>
</feature>
<evidence type="ECO:0000313" key="10">
    <source>
        <dbReference type="Proteomes" id="UP000285575"/>
    </source>
</evidence>
<name>A0A437RCJ9_9BURK</name>
<evidence type="ECO:0000256" key="4">
    <source>
        <dbReference type="ARBA" id="ARBA00023136"/>
    </source>
</evidence>
<dbReference type="InterPro" id="IPR014710">
    <property type="entry name" value="RmlC-like_jellyroll"/>
</dbReference>
<dbReference type="Pfam" id="PF00027">
    <property type="entry name" value="cNMP_binding"/>
    <property type="match status" value="1"/>
</dbReference>
<sequence>MPADTTTAAPGRRPQAARLLAAVLTHAPENAAYGLMAFAPLGVAFGPVAMSLALLAAVAANALASMLGGGHLVGGPRAALALLTAALIQSLLPLWQSGQAATDTALILALVAAGVALAGLLQVGYGLLRLGSLVKYMPYPVRLGLTSGIGLLLALSAWPLMTGMGLAAPGGGAVPALPHFQPWTLAVGALAAGITGLAAWRRWPVPALLAGLLAGVVLYGLLHLFWPSMALGSLAGAPSLSWGAVQFWLGGLALPADPLPWMATAELLFGYALTVSALASLDTLLATSLVDGQRRVWRDADRELVAQGLGQLAGAAAGAQPSSPSVPRSLSLLGEAAPGASSGRMGVLAYALVMLGAALAAPWVLAFLPLSALGGVLFGQGLAMVAPALLTTPWRLGRQALRRRSVVTAGPAETAPQALLWGHWVVALAVALAALLLGVGPALLIGAALAVLLFVRANLRDVVRGVWRGNERQSLKVRPAAHIQALRAQGARIALMELEGPLFFGTADALRTRLHGLSVDTERVVLDLRRVHEVDVTGARILYECTQDWAAAGKRLILAEWDATDPRRQALQAVADARARSSLHFEEQADRALERAEDELLAQLGTVPSGAQALQLQATALARGLDAEEIACLQAATTEVRFRQGEWLFRRGEAGDAIYLSLAGDIGLHVPGGTRRLASLAPGVSLGEIAVLGQGHRTVDAIAETEVVALRLPAAALVLWQAERPQLAAKLLHNIALQLADRLHLLTGDLALWMARAGAVQRPASPSLPPEGSGADDPRAWPGEA</sequence>
<dbReference type="SUPFAM" id="SSF51206">
    <property type="entry name" value="cAMP-binding domain-like"/>
    <property type="match status" value="1"/>
</dbReference>
<dbReference type="Proteomes" id="UP000285575">
    <property type="component" value="Unassembled WGS sequence"/>
</dbReference>
<dbReference type="EMBL" id="SACR01000005">
    <property type="protein sequence ID" value="RVU44510.1"/>
    <property type="molecule type" value="Genomic_DNA"/>
</dbReference>
<dbReference type="InterPro" id="IPR036513">
    <property type="entry name" value="STAS_dom_sf"/>
</dbReference>
<dbReference type="Pfam" id="PF00916">
    <property type="entry name" value="Sulfate_transp"/>
    <property type="match status" value="1"/>
</dbReference>
<protein>
    <submittedName>
        <fullName evidence="9">Cyclic nucleotide-binding domain-containing protein</fullName>
    </submittedName>
</protein>
<evidence type="ECO:0000256" key="1">
    <source>
        <dbReference type="ARBA" id="ARBA00004141"/>
    </source>
</evidence>
<evidence type="ECO:0000313" key="9">
    <source>
        <dbReference type="EMBL" id="RVU44510.1"/>
    </source>
</evidence>
<comment type="caution">
    <text evidence="9">The sequence shown here is derived from an EMBL/GenBank/DDBJ whole genome shotgun (WGS) entry which is preliminary data.</text>
</comment>
<evidence type="ECO:0000259" key="7">
    <source>
        <dbReference type="PROSITE" id="PS50042"/>
    </source>
</evidence>
<feature type="transmembrane region" description="Helical" evidence="6">
    <location>
        <begin position="207"/>
        <end position="226"/>
    </location>
</feature>